<feature type="non-terminal residue" evidence="1">
    <location>
        <position position="91"/>
    </location>
</feature>
<gene>
    <name evidence="1" type="ORF">EDS130_LOCUS46845</name>
</gene>
<evidence type="ECO:0000313" key="1">
    <source>
        <dbReference type="EMBL" id="CAF1566843.1"/>
    </source>
</evidence>
<reference evidence="1" key="1">
    <citation type="submission" date="2021-02" db="EMBL/GenBank/DDBJ databases">
        <authorList>
            <person name="Nowell W R."/>
        </authorList>
    </citation>
    <scope>NUCLEOTIDE SEQUENCE</scope>
</reference>
<dbReference type="AlphaFoldDB" id="A0A815Y896"/>
<dbReference type="EMBL" id="CAJNOJ010004256">
    <property type="protein sequence ID" value="CAF1566843.1"/>
    <property type="molecule type" value="Genomic_DNA"/>
</dbReference>
<accession>A0A815Y896</accession>
<evidence type="ECO:0000313" key="2">
    <source>
        <dbReference type="Proteomes" id="UP000663852"/>
    </source>
</evidence>
<sequence>HQSSNNTTGTLLVIIPTVRCYGVAILVEDSMVYSTPPLSSVPLQFLLLAYDASNPVSTCTVPPTITSIPPDFPAEGATITVQVNFPYKAMV</sequence>
<name>A0A815Y896_ADIRI</name>
<comment type="caution">
    <text evidence="1">The sequence shown here is derived from an EMBL/GenBank/DDBJ whole genome shotgun (WGS) entry which is preliminary data.</text>
</comment>
<feature type="non-terminal residue" evidence="1">
    <location>
        <position position="1"/>
    </location>
</feature>
<dbReference type="OrthoDB" id="10063988at2759"/>
<protein>
    <submittedName>
        <fullName evidence="1">Uncharacterized protein</fullName>
    </submittedName>
</protein>
<organism evidence="1 2">
    <name type="scientific">Adineta ricciae</name>
    <name type="common">Rotifer</name>
    <dbReference type="NCBI Taxonomy" id="249248"/>
    <lineage>
        <taxon>Eukaryota</taxon>
        <taxon>Metazoa</taxon>
        <taxon>Spiralia</taxon>
        <taxon>Gnathifera</taxon>
        <taxon>Rotifera</taxon>
        <taxon>Eurotatoria</taxon>
        <taxon>Bdelloidea</taxon>
        <taxon>Adinetida</taxon>
        <taxon>Adinetidae</taxon>
        <taxon>Adineta</taxon>
    </lineage>
</organism>
<proteinExistence type="predicted"/>
<dbReference type="Proteomes" id="UP000663852">
    <property type="component" value="Unassembled WGS sequence"/>
</dbReference>